<dbReference type="Pfam" id="PF13191">
    <property type="entry name" value="AAA_16"/>
    <property type="match status" value="1"/>
</dbReference>
<dbReference type="InterPro" id="IPR050767">
    <property type="entry name" value="Sel1_AlgK"/>
</dbReference>
<evidence type="ECO:0000313" key="3">
    <source>
        <dbReference type="Proteomes" id="UP000229740"/>
    </source>
</evidence>
<dbReference type="Gene3D" id="3.40.50.300">
    <property type="entry name" value="P-loop containing nucleotide triphosphate hydrolases"/>
    <property type="match status" value="1"/>
</dbReference>
<dbReference type="Gene3D" id="1.25.40.10">
    <property type="entry name" value="Tetratricopeptide repeat domain"/>
    <property type="match status" value="2"/>
</dbReference>
<dbReference type="SUPFAM" id="SSF81901">
    <property type="entry name" value="HCP-like"/>
    <property type="match status" value="2"/>
</dbReference>
<dbReference type="Proteomes" id="UP000229740">
    <property type="component" value="Unassembled WGS sequence"/>
</dbReference>
<protein>
    <recommendedName>
        <fullName evidence="1">AAA+ ATPase domain-containing protein</fullName>
    </recommendedName>
</protein>
<dbReference type="SMART" id="SM00671">
    <property type="entry name" value="SEL1"/>
    <property type="match status" value="6"/>
</dbReference>
<dbReference type="InterPro" id="IPR019734">
    <property type="entry name" value="TPR_rpt"/>
</dbReference>
<dbReference type="PANTHER" id="PTHR11102:SF160">
    <property type="entry name" value="ERAD-ASSOCIATED E3 UBIQUITIN-PROTEIN LIGASE COMPONENT HRD3"/>
    <property type="match status" value="1"/>
</dbReference>
<dbReference type="Pfam" id="PF13181">
    <property type="entry name" value="TPR_8"/>
    <property type="match status" value="1"/>
</dbReference>
<dbReference type="EMBL" id="PDPS01000022">
    <property type="protein sequence ID" value="PID58613.1"/>
    <property type="molecule type" value="Genomic_DNA"/>
</dbReference>
<evidence type="ECO:0000313" key="2">
    <source>
        <dbReference type="EMBL" id="PID58613.1"/>
    </source>
</evidence>
<dbReference type="InterPro" id="IPR003593">
    <property type="entry name" value="AAA+_ATPase"/>
</dbReference>
<dbReference type="SMART" id="SM00382">
    <property type="entry name" value="AAA"/>
    <property type="match status" value="1"/>
</dbReference>
<dbReference type="PANTHER" id="PTHR11102">
    <property type="entry name" value="SEL-1-LIKE PROTEIN"/>
    <property type="match status" value="1"/>
</dbReference>
<sequence>MQTRLSTSIYNPHEQSKEELIEHFAVRQNLFEELSQRLQQSPDKAPLQHYLIEGQRGMGKTTILLRLCYEIERNAGQHTLLPIALKEEAYYAIQQLVQLWESIACELAGKDQGFARLSGQMAAVSHEDSDYERRCFELLRNALRRQGKRLLLFVDNLGELLRNFTPEDQKRLGNLLQRSPYLILVGATATALRACEDISASVLALFEVIHLQGLGPKETEALLLQLGRASKQEERIRRIVSQQPGRIESLRILTGGVIRTMVLLFEVFCDREDGRTLDDLDMVLDRLTPLYKSRMDDLKPLQRTVVNTLALQWEAMTLEEIAQSARFDLNKTARVLEDLKNVFIIEAIASEAAAPLYRLKERFFNIWYLMRLSPGNAPSRVVWLVHFLENWYSASELQQHAGRHLQALSQGRYHSRAAYYLTEAFTQSAQLDQDTEHRMIHTARTLLKENAADLAAALSPSDRDLFSKGERAYQQEAYEDALNAFSQIRQKTQHLNFRIGYASSRIGDYSRAVKAFSIAAEQGHPDALISLGQIYHHQFQNVDEAETCYQRAIEHGRTDAMLYLGNLYHYSMHKPEAAEQHYLQAVKESQDRSNLLKARGISLKGLKNYLITAIKGTAEESDCYQRQDFPGVKENYVKLLAQTAAEALFQLAALYSRDSNRAAEAERYYQKAAESGHAKAALTLADLYNYRDHDYPKAENAYLRAIQHGNVTAMVKLALLYHEVLKKVDRAETYYRMAAERGEMNAMNGLAWLYFEQKRQKEQALAFSRHVIGLEKNIYTAHTAACIFLWNNLIEDAIQTAGEFMYSQEAYQDLEEDILLYLMLLCAKHGEQQLVDYFETPGLKLHERYQPLYYALLSLLGDVNYHKCPPELHAPVQDMLRRIEQLRQDYR</sequence>
<dbReference type="InterPro" id="IPR027417">
    <property type="entry name" value="P-loop_NTPase"/>
</dbReference>
<dbReference type="SUPFAM" id="SSF52540">
    <property type="entry name" value="P-loop containing nucleoside triphosphate hydrolases"/>
    <property type="match status" value="1"/>
</dbReference>
<feature type="domain" description="AAA+ ATPase" evidence="1">
    <location>
        <begin position="46"/>
        <end position="214"/>
    </location>
</feature>
<dbReference type="AlphaFoldDB" id="A0A2G6E959"/>
<dbReference type="InterPro" id="IPR041664">
    <property type="entry name" value="AAA_16"/>
</dbReference>
<name>A0A2G6E959_9BACT</name>
<reference evidence="2 3" key="1">
    <citation type="submission" date="2017-10" db="EMBL/GenBank/DDBJ databases">
        <title>Novel microbial diversity and functional potential in the marine mammal oral microbiome.</title>
        <authorList>
            <person name="Dudek N.K."/>
            <person name="Sun C.L."/>
            <person name="Burstein D."/>
            <person name="Kantor R.S."/>
            <person name="Aliaga Goltsman D.S."/>
            <person name="Bik E.M."/>
            <person name="Thomas B.C."/>
            <person name="Banfield J.F."/>
            <person name="Relman D.A."/>
        </authorList>
    </citation>
    <scope>NUCLEOTIDE SEQUENCE [LARGE SCALE GENOMIC DNA]</scope>
    <source>
        <strain evidence="2">DOLZORAL124_49_17</strain>
    </source>
</reference>
<accession>A0A2G6E959</accession>
<dbReference type="InterPro" id="IPR011990">
    <property type="entry name" value="TPR-like_helical_dom_sf"/>
</dbReference>
<gene>
    <name evidence="2" type="ORF">CSB45_03455</name>
</gene>
<comment type="caution">
    <text evidence="2">The sequence shown here is derived from an EMBL/GenBank/DDBJ whole genome shotgun (WGS) entry which is preliminary data.</text>
</comment>
<evidence type="ECO:0000259" key="1">
    <source>
        <dbReference type="SMART" id="SM00382"/>
    </source>
</evidence>
<dbReference type="InterPro" id="IPR006597">
    <property type="entry name" value="Sel1-like"/>
</dbReference>
<proteinExistence type="predicted"/>
<organism evidence="2 3">
    <name type="scientific">candidate division KSB3 bacterium</name>
    <dbReference type="NCBI Taxonomy" id="2044937"/>
    <lineage>
        <taxon>Bacteria</taxon>
        <taxon>candidate division KSB3</taxon>
    </lineage>
</organism>